<organism evidence="1">
    <name type="scientific">marine sediment metagenome</name>
    <dbReference type="NCBI Taxonomy" id="412755"/>
    <lineage>
        <taxon>unclassified sequences</taxon>
        <taxon>metagenomes</taxon>
        <taxon>ecological metagenomes</taxon>
    </lineage>
</organism>
<proteinExistence type="predicted"/>
<dbReference type="InterPro" id="IPR011989">
    <property type="entry name" value="ARM-like"/>
</dbReference>
<protein>
    <recommendedName>
        <fullName evidence="2">HEAT repeat domain-containing protein</fullName>
    </recommendedName>
</protein>
<evidence type="ECO:0008006" key="2">
    <source>
        <dbReference type="Google" id="ProtNLM"/>
    </source>
</evidence>
<evidence type="ECO:0000313" key="1">
    <source>
        <dbReference type="EMBL" id="GAH70549.1"/>
    </source>
</evidence>
<dbReference type="AlphaFoldDB" id="X1IWT4"/>
<dbReference type="SUPFAM" id="SSF48371">
    <property type="entry name" value="ARM repeat"/>
    <property type="match status" value="1"/>
</dbReference>
<gene>
    <name evidence="1" type="ORF">S03H2_49202</name>
</gene>
<dbReference type="InterPro" id="IPR004155">
    <property type="entry name" value="PBS_lyase_HEAT"/>
</dbReference>
<dbReference type="Gene3D" id="1.25.10.10">
    <property type="entry name" value="Leucine-rich Repeat Variant"/>
    <property type="match status" value="1"/>
</dbReference>
<dbReference type="SMART" id="SM00567">
    <property type="entry name" value="EZ_HEAT"/>
    <property type="match status" value="2"/>
</dbReference>
<dbReference type="EMBL" id="BARU01031076">
    <property type="protein sequence ID" value="GAH70549.1"/>
    <property type="molecule type" value="Genomic_DNA"/>
</dbReference>
<reference evidence="1" key="1">
    <citation type="journal article" date="2014" name="Front. Microbiol.">
        <title>High frequency of phylogenetically diverse reductive dehalogenase-homologous genes in deep subseafloor sedimentary metagenomes.</title>
        <authorList>
            <person name="Kawai M."/>
            <person name="Futagami T."/>
            <person name="Toyoda A."/>
            <person name="Takaki Y."/>
            <person name="Nishi S."/>
            <person name="Hori S."/>
            <person name="Arai W."/>
            <person name="Tsubouchi T."/>
            <person name="Morono Y."/>
            <person name="Uchiyama I."/>
            <person name="Ito T."/>
            <person name="Fujiyama A."/>
            <person name="Inagaki F."/>
            <person name="Takami H."/>
        </authorList>
    </citation>
    <scope>NUCLEOTIDE SEQUENCE</scope>
    <source>
        <strain evidence="1">Expedition CK06-06</strain>
    </source>
</reference>
<feature type="non-terminal residue" evidence="1">
    <location>
        <position position="1"/>
    </location>
</feature>
<comment type="caution">
    <text evidence="1">The sequence shown here is derived from an EMBL/GenBank/DDBJ whole genome shotgun (WGS) entry which is preliminary data.</text>
</comment>
<name>X1IWT4_9ZZZZ</name>
<sequence length="180" mass="20137">DKDPGVRRTAVRALGWLGGEKHVQPILRLYRAEKPGTDDCWVYADALARLGEQTVSLQLAVKAMKSTNWNVRHFAVLAISFNKSPAVVRAVLSLLPDELARTVAEMKAHHLGDRVLVGLCRELTKRTDAQYGPDIAAWMTWWSAMAPKYGAEAPTQTLIAETKRIQAEYYRLLGRKVTPK</sequence>
<dbReference type="InterPro" id="IPR016024">
    <property type="entry name" value="ARM-type_fold"/>
</dbReference>
<accession>X1IWT4</accession>